<accession>A0ABR4HDI2</accession>
<gene>
    <name evidence="2" type="ORF">BDW59DRAFT_154834</name>
</gene>
<dbReference type="InterPro" id="IPR053002">
    <property type="entry name" value="Metalloproteinase_M10B"/>
</dbReference>
<dbReference type="EMBL" id="JBFXLS010000144">
    <property type="protein sequence ID" value="KAL2813461.1"/>
    <property type="molecule type" value="Genomic_DNA"/>
</dbReference>
<reference evidence="2 3" key="1">
    <citation type="submission" date="2024-07" db="EMBL/GenBank/DDBJ databases">
        <title>Section-level genome sequencing and comparative genomics of Aspergillus sections Usti and Cavernicolus.</title>
        <authorList>
            <consortium name="Lawrence Berkeley National Laboratory"/>
            <person name="Nybo J.L."/>
            <person name="Vesth T.C."/>
            <person name="Theobald S."/>
            <person name="Frisvad J.C."/>
            <person name="Larsen T.O."/>
            <person name="Kjaerboelling I."/>
            <person name="Rothschild-Mancinelli K."/>
            <person name="Lyhne E.K."/>
            <person name="Kogle M.E."/>
            <person name="Barry K."/>
            <person name="Clum A."/>
            <person name="Na H."/>
            <person name="Ledsgaard L."/>
            <person name="Lin J."/>
            <person name="Lipzen A."/>
            <person name="Kuo A."/>
            <person name="Riley R."/>
            <person name="Mondo S."/>
            <person name="LaButti K."/>
            <person name="Haridas S."/>
            <person name="Pangalinan J."/>
            <person name="Salamov A.A."/>
            <person name="Simmons B.A."/>
            <person name="Magnuson J.K."/>
            <person name="Chen J."/>
            <person name="Drula E."/>
            <person name="Henrissat B."/>
            <person name="Wiebenga A."/>
            <person name="Lubbers R.J."/>
            <person name="Gomes A.C."/>
            <person name="Makela M.R."/>
            <person name="Stajich J."/>
            <person name="Grigoriev I.V."/>
            <person name="Mortensen U.H."/>
            <person name="De vries R.P."/>
            <person name="Baker S.E."/>
            <person name="Andersen M.R."/>
        </authorList>
    </citation>
    <scope>NUCLEOTIDE SEQUENCE [LARGE SCALE GENOMIC DNA]</scope>
    <source>
        <strain evidence="2 3">CBS 600.67</strain>
    </source>
</reference>
<dbReference type="Pfam" id="PF12044">
    <property type="entry name" value="Metallopep"/>
    <property type="match status" value="1"/>
</dbReference>
<comment type="caution">
    <text evidence="2">The sequence shown here is derived from an EMBL/GenBank/DDBJ whole genome shotgun (WGS) entry which is preliminary data.</text>
</comment>
<evidence type="ECO:0000313" key="3">
    <source>
        <dbReference type="Proteomes" id="UP001610335"/>
    </source>
</evidence>
<evidence type="ECO:0000313" key="2">
    <source>
        <dbReference type="EMBL" id="KAL2813461.1"/>
    </source>
</evidence>
<dbReference type="Proteomes" id="UP001610335">
    <property type="component" value="Unassembled WGS sequence"/>
</dbReference>
<dbReference type="PANTHER" id="PTHR21054:SF2">
    <property type="entry name" value="MIP04191P"/>
    <property type="match status" value="1"/>
</dbReference>
<feature type="region of interest" description="Disordered" evidence="1">
    <location>
        <begin position="1"/>
        <end position="24"/>
    </location>
</feature>
<dbReference type="InterPro" id="IPR021917">
    <property type="entry name" value="Unchr_Zn-peptidase-like"/>
</dbReference>
<name>A0ABR4HDI2_9EURO</name>
<dbReference type="SUPFAM" id="SSF55486">
    <property type="entry name" value="Metalloproteases ('zincins'), catalytic domain"/>
    <property type="match status" value="1"/>
</dbReference>
<proteinExistence type="predicted"/>
<evidence type="ECO:0000256" key="1">
    <source>
        <dbReference type="SAM" id="MobiDB-lite"/>
    </source>
</evidence>
<sequence>MQGTMTKRSIDPQSTPAKRRVQPTTIEKRPFQIINLTDGELVHQACVAIHGECQIFDYAEETNFVSVSTTDSFNQAQPAHHWPLHKGQWKALVMLAPGNNKISFKLHHVGGIHDSFEISVNYVPLLQLPPLHLAILVAKDSPLLIDCPPAKYGGISTAHSTLDAAVAKFRMSAYMWQAATAEDFRQKGLGRRSFRLDEEWTSNTTMRTVHQVTPGDFAPMNAVAKVHVIRSDKSVAEIRDAQVAQQNPRGGDRDALHRYFETALLNSGVPAFQSNFRPVVAGMVLDAHYSIEQSMILGHAALGCHKAEGISLGIFGSHLTYSWPRFLEEVPACLADMTLTGDTVGNDNGECDTMRGACFVGQGAFLHEVGHAFGAGHTTGIMARGYSKSWAMNFIDHQTNDKLVNEAKWDLRDVLQFKLLPHFSLPGDEPVSSEFKNATVSIEFDIDIDDDDVLKVSCKAGLARVNIQNGNNDPKVLLADSDYKVGYCTTEVRIHTAIEELDRSQPLKVTALGVNGKERVIKDAWAILKEKPYISIPSSKVVLRKQSVHSDQFGADDGEDDETYVPWAMLLHHRGKDGHLHRATSIDLRVGCTMDGAVVYYADGEHQNCGPARNFHNNRPHTFGGHASERHELPAGETITKVLICKQD</sequence>
<feature type="non-terminal residue" evidence="2">
    <location>
        <position position="648"/>
    </location>
</feature>
<keyword evidence="3" id="KW-1185">Reference proteome</keyword>
<protein>
    <submittedName>
        <fullName evidence="2">Peptidase family-domain-containing protein</fullName>
    </submittedName>
</protein>
<organism evidence="2 3">
    <name type="scientific">Aspergillus cavernicola</name>
    <dbReference type="NCBI Taxonomy" id="176166"/>
    <lineage>
        <taxon>Eukaryota</taxon>
        <taxon>Fungi</taxon>
        <taxon>Dikarya</taxon>
        <taxon>Ascomycota</taxon>
        <taxon>Pezizomycotina</taxon>
        <taxon>Eurotiomycetes</taxon>
        <taxon>Eurotiomycetidae</taxon>
        <taxon>Eurotiales</taxon>
        <taxon>Aspergillaceae</taxon>
        <taxon>Aspergillus</taxon>
        <taxon>Aspergillus subgen. Nidulantes</taxon>
    </lineage>
</organism>
<feature type="compositionally biased region" description="Polar residues" evidence="1">
    <location>
        <begin position="1"/>
        <end position="16"/>
    </location>
</feature>
<dbReference type="PANTHER" id="PTHR21054">
    <property type="entry name" value="ZINC METALLOPROTEINASE-RELATED"/>
    <property type="match status" value="1"/>
</dbReference>